<dbReference type="AlphaFoldDB" id="A0A090KUX9"/>
<dbReference type="EMBL" id="LN609406">
    <property type="protein sequence ID" value="CEF61315.1"/>
    <property type="molecule type" value="Genomic_DNA"/>
</dbReference>
<dbReference type="InterPro" id="IPR002999">
    <property type="entry name" value="Tudor"/>
</dbReference>
<evidence type="ECO:0000313" key="4">
    <source>
        <dbReference type="WBParaSite" id="SRAE_0000044100.1"/>
    </source>
</evidence>
<evidence type="ECO:0000259" key="1">
    <source>
        <dbReference type="Pfam" id="PF00567"/>
    </source>
</evidence>
<gene>
    <name evidence="2 4 5" type="ORF">SRAE_0000044100</name>
</gene>
<sequence>MDIFGVFEDSAENKNFQEESVRTLQKTFGDFSLKSSSDFSVKRYPLRIPSFTSNNDDHLYDFETNTLETKISKKDMVEFQEKVSKIFLRNSGVVLPQEKVTPSEIHAKLVRHNDVRWGDTVTIVNVISPHLIFVRRPTSTYKNFQFHLPYDLEKIQWVDDETTNLNNPKFLNLRDCVGYYVLAPLMEDVYVRARIIEVNENRDFVKVIYIDHGSIAWLNKASLAVMDTYLFKFRWQIRPIALNNIYPYNKNVSTDVVWNHEQIEAVKDVLSNYSLYKFYHYERLKRLYAADIVTVELFQNDGDTISSSINEILIHKYNHLFYKIDTHYNPISNVLIDISHNCDEKLDISSMPLWKLNFPPPEKISRLSNNYTFIRDDGISGFTPDFWTVKKLKDNNYFINDDCLIVFLQSPMNDSHPLRLGGYLISSDKISQLREKAIKEGENSLEKIKIRRLLSELCHETRKNIFEKLRKYGEQYNDQCKDASITLDDLLTEWENDRPFYIVTERLVKDDEYMFFRAEVTGFYHQINYSLLRIRYLDFNGSGVCCMHEAYKLSKYLADDMPFNIGFYCEDIIVKNENITEDNGDFRELVNNINEKLPFGEPILIKLNLNDNKEDYPNKNIFSNFPMIIDSMFQTDFKIRGMWKINYLDENGIFATEPIKFNNISQKYNECFKEKKSLNINTVLDFYTRENFNKFKRNDYKIILIKFYTNI</sequence>
<keyword evidence="3" id="KW-1185">Reference proteome</keyword>
<reference evidence="3" key="2">
    <citation type="submission" date="2014-09" db="EMBL/GenBank/DDBJ databases">
        <authorList>
            <person name="Martin A.A."/>
        </authorList>
    </citation>
    <scope>NUCLEOTIDE SEQUENCE</scope>
    <source>
        <strain evidence="3">ED321</strain>
    </source>
</reference>
<dbReference type="WBParaSite" id="SRAE_0000044100.1">
    <property type="protein sequence ID" value="SRAE_0000044100.1"/>
    <property type="gene ID" value="WBGene00256185"/>
</dbReference>
<dbReference type="OrthoDB" id="5832178at2759"/>
<proteinExistence type="predicted"/>
<dbReference type="Proteomes" id="UP000035682">
    <property type="component" value="Unplaced"/>
</dbReference>
<evidence type="ECO:0000313" key="2">
    <source>
        <dbReference type="EMBL" id="CEF61315.1"/>
    </source>
</evidence>
<evidence type="ECO:0000313" key="5">
    <source>
        <dbReference type="WormBase" id="SRAE_0000044100"/>
    </source>
</evidence>
<name>A0A090KUX9_STRRB</name>
<evidence type="ECO:0000313" key="3">
    <source>
        <dbReference type="Proteomes" id="UP000035682"/>
    </source>
</evidence>
<accession>A0A090KUX9</accession>
<dbReference type="GO" id="GO:0005737">
    <property type="term" value="C:cytoplasm"/>
    <property type="evidence" value="ECO:0007669"/>
    <property type="project" value="UniProtKB-ARBA"/>
</dbReference>
<protein>
    <submittedName>
        <fullName evidence="2 4">Tudor domain-containing protein</fullName>
    </submittedName>
</protein>
<dbReference type="InterPro" id="IPR035437">
    <property type="entry name" value="SNase_OB-fold_sf"/>
</dbReference>
<dbReference type="Gene3D" id="2.30.30.140">
    <property type="match status" value="1"/>
</dbReference>
<organism evidence="2">
    <name type="scientific">Strongyloides ratti</name>
    <name type="common">Parasitic roundworm</name>
    <dbReference type="NCBI Taxonomy" id="34506"/>
    <lineage>
        <taxon>Eukaryota</taxon>
        <taxon>Metazoa</taxon>
        <taxon>Ecdysozoa</taxon>
        <taxon>Nematoda</taxon>
        <taxon>Chromadorea</taxon>
        <taxon>Rhabditida</taxon>
        <taxon>Tylenchina</taxon>
        <taxon>Panagrolaimomorpha</taxon>
        <taxon>Strongyloidoidea</taxon>
        <taxon>Strongyloididae</taxon>
        <taxon>Strongyloides</taxon>
    </lineage>
</organism>
<reference evidence="4" key="3">
    <citation type="submission" date="2020-12" db="UniProtKB">
        <authorList>
            <consortium name="WormBaseParasite"/>
        </authorList>
    </citation>
    <scope>IDENTIFICATION</scope>
</reference>
<dbReference type="Gene3D" id="2.40.50.90">
    <property type="match status" value="1"/>
</dbReference>
<dbReference type="CTD" id="36373683"/>
<dbReference type="WormBase" id="SRAE_0000044100">
    <property type="protein sequence ID" value="SRP08881"/>
    <property type="gene ID" value="WBGene00256185"/>
</dbReference>
<dbReference type="SUPFAM" id="SSF63748">
    <property type="entry name" value="Tudor/PWWP/MBT"/>
    <property type="match status" value="1"/>
</dbReference>
<feature type="domain" description="Tudor" evidence="1">
    <location>
        <begin position="180"/>
        <end position="243"/>
    </location>
</feature>
<dbReference type="GeneID" id="36373683"/>
<reference evidence="2" key="1">
    <citation type="submission" date="2014-09" db="EMBL/GenBank/DDBJ databases">
        <authorList>
            <person name="Aslett A.Martin."/>
        </authorList>
    </citation>
    <scope>NUCLEOTIDE SEQUENCE</scope>
    <source>
        <strain evidence="2">ED321 Heterogonic</strain>
    </source>
</reference>
<dbReference type="Pfam" id="PF00567">
    <property type="entry name" value="TUDOR"/>
    <property type="match status" value="1"/>
</dbReference>
<dbReference type="RefSeq" id="XP_024500524.1">
    <property type="nucleotide sequence ID" value="XM_024646332.1"/>
</dbReference>